<dbReference type="Proteomes" id="UP000053372">
    <property type="component" value="Unassembled WGS sequence"/>
</dbReference>
<keyword evidence="7" id="KW-1185">Reference proteome</keyword>
<dbReference type="InterPro" id="IPR011990">
    <property type="entry name" value="TPR-like_helical_dom_sf"/>
</dbReference>
<evidence type="ECO:0000313" key="6">
    <source>
        <dbReference type="EMBL" id="KST69769.1"/>
    </source>
</evidence>
<feature type="region of interest" description="Disordered" evidence="4">
    <location>
        <begin position="266"/>
        <end position="298"/>
    </location>
</feature>
<dbReference type="PROSITE" id="PS50005">
    <property type="entry name" value="TPR"/>
    <property type="match status" value="2"/>
</dbReference>
<gene>
    <name evidence="5" type="ORF">BC008_30840</name>
    <name evidence="6" type="ORF">BC008_36010</name>
</gene>
<dbReference type="SUPFAM" id="SSF48452">
    <property type="entry name" value="TPR-like"/>
    <property type="match status" value="1"/>
</dbReference>
<dbReference type="AlphaFoldDB" id="A0A0V7ZZ13"/>
<dbReference type="PANTHER" id="PTHR44943:SF8">
    <property type="entry name" value="TPR REPEAT-CONTAINING PROTEIN MJ0263"/>
    <property type="match status" value="1"/>
</dbReference>
<reference evidence="6 7" key="1">
    <citation type="journal article" date="2015" name="Genome Announc.">
        <title>Draft Genome of the Euendolithic (true boring) Cyanobacterium Mastigocoleus testarum strain BC008.</title>
        <authorList>
            <person name="Guida B.S."/>
            <person name="Garcia-Pichel F."/>
        </authorList>
    </citation>
    <scope>NUCLEOTIDE SEQUENCE [LARGE SCALE GENOMIC DNA]</scope>
    <source>
        <strain evidence="6 7">BC008</strain>
    </source>
</reference>
<sequence>MSQARNRWMVFLVLGLAGVGLLGASVAPLIAAFNNEQSSNEETATVRNTLKTSSPAAAQISKLTKDVQFYQRLSQEEPENTAALKRLIEARLQLLSLKQGDIKAVIEDLEKLVKKAPERAEYAVLLGQAKQQVGDKEGAAKAFRSALKTKPGDSKVLEAYVSLLLQQKRPQQAISLLKDNLSTAAKANKVEPGSIDVTAVQTLLGSVYAKENRYGEAIAAFDIAIKNDKQDFRPVMAKALLLKQQGKVDQAKPLFTKAAELAPAKYKDEINRQANSTPSPNPTASTTETPSSKNTPKE</sequence>
<dbReference type="Gene3D" id="1.25.40.10">
    <property type="entry name" value="Tetratricopeptide repeat domain"/>
    <property type="match status" value="2"/>
</dbReference>
<feature type="repeat" description="TPR" evidence="3">
    <location>
        <begin position="120"/>
        <end position="153"/>
    </location>
</feature>
<comment type="caution">
    <text evidence="6">The sequence shown here is derived from an EMBL/GenBank/DDBJ whole genome shotgun (WGS) entry which is preliminary data.</text>
</comment>
<name>A0A0V7ZZ13_9CYAN</name>
<evidence type="ECO:0000256" key="3">
    <source>
        <dbReference type="PROSITE-ProRule" id="PRU00339"/>
    </source>
</evidence>
<protein>
    <submittedName>
        <fullName evidence="6">Tfp pilus assembly protein PilF</fullName>
    </submittedName>
</protein>
<evidence type="ECO:0000256" key="2">
    <source>
        <dbReference type="ARBA" id="ARBA00022803"/>
    </source>
</evidence>
<dbReference type="InterPro" id="IPR019734">
    <property type="entry name" value="TPR_rpt"/>
</dbReference>
<keyword evidence="2 3" id="KW-0802">TPR repeat</keyword>
<dbReference type="OrthoDB" id="581415at2"/>
<dbReference type="InterPro" id="IPR051685">
    <property type="entry name" value="Ycf3/AcsC/BcsC/TPR_MFPF"/>
</dbReference>
<evidence type="ECO:0000256" key="1">
    <source>
        <dbReference type="ARBA" id="ARBA00022737"/>
    </source>
</evidence>
<feature type="compositionally biased region" description="Low complexity" evidence="4">
    <location>
        <begin position="274"/>
        <end position="292"/>
    </location>
</feature>
<keyword evidence="1" id="KW-0677">Repeat</keyword>
<organism evidence="6 7">
    <name type="scientific">Mastigocoleus testarum BC008</name>
    <dbReference type="NCBI Taxonomy" id="371196"/>
    <lineage>
        <taxon>Bacteria</taxon>
        <taxon>Bacillati</taxon>
        <taxon>Cyanobacteriota</taxon>
        <taxon>Cyanophyceae</taxon>
        <taxon>Nostocales</taxon>
        <taxon>Hapalosiphonaceae</taxon>
        <taxon>Mastigocoleus</taxon>
    </lineage>
</organism>
<dbReference type="Pfam" id="PF13429">
    <property type="entry name" value="TPR_15"/>
    <property type="match status" value="1"/>
</dbReference>
<dbReference type="RefSeq" id="WP_027846355.1">
    <property type="nucleotide sequence ID" value="NZ_LMTZ01000013.1"/>
</dbReference>
<dbReference type="EMBL" id="LMTZ01000013">
    <property type="protein sequence ID" value="KST69769.1"/>
    <property type="molecule type" value="Genomic_DNA"/>
</dbReference>
<dbReference type="EMBL" id="LMTZ01000086">
    <property type="protein sequence ID" value="KST67595.1"/>
    <property type="molecule type" value="Genomic_DNA"/>
</dbReference>
<evidence type="ECO:0000313" key="5">
    <source>
        <dbReference type="EMBL" id="KST67595.1"/>
    </source>
</evidence>
<accession>A0A0V7ZZ13</accession>
<evidence type="ECO:0000313" key="7">
    <source>
        <dbReference type="Proteomes" id="UP000053372"/>
    </source>
</evidence>
<dbReference type="PANTHER" id="PTHR44943">
    <property type="entry name" value="CELLULOSE SYNTHASE OPERON PROTEIN C"/>
    <property type="match status" value="1"/>
</dbReference>
<feature type="repeat" description="TPR" evidence="3">
    <location>
        <begin position="198"/>
        <end position="231"/>
    </location>
</feature>
<dbReference type="SMART" id="SM00028">
    <property type="entry name" value="TPR"/>
    <property type="match status" value="3"/>
</dbReference>
<proteinExistence type="predicted"/>
<evidence type="ECO:0000256" key="4">
    <source>
        <dbReference type="SAM" id="MobiDB-lite"/>
    </source>
</evidence>